<proteinExistence type="predicted"/>
<comment type="caution">
    <text evidence="1">The sequence shown here is derived from an EMBL/GenBank/DDBJ whole genome shotgun (WGS) entry which is preliminary data.</text>
</comment>
<name>E6Q533_9ZZZZ</name>
<accession>E6Q533</accession>
<reference evidence="1" key="1">
    <citation type="submission" date="2009-10" db="EMBL/GenBank/DDBJ databases">
        <title>Diversity of trophic interactions inside an arsenic-rich microbial ecosystem.</title>
        <authorList>
            <person name="Bertin P.N."/>
            <person name="Heinrich-Salmeron A."/>
            <person name="Pelletier E."/>
            <person name="Goulhen-Chollet F."/>
            <person name="Arsene-Ploetze F."/>
            <person name="Gallien S."/>
            <person name="Calteau A."/>
            <person name="Vallenet D."/>
            <person name="Casiot C."/>
            <person name="Chane-Woon-Ming B."/>
            <person name="Giloteaux L."/>
            <person name="Barakat M."/>
            <person name="Bonnefoy V."/>
            <person name="Bruneel O."/>
            <person name="Chandler M."/>
            <person name="Cleiss J."/>
            <person name="Duran R."/>
            <person name="Elbaz-Poulichet F."/>
            <person name="Fonknechten N."/>
            <person name="Lauga B."/>
            <person name="Mornico D."/>
            <person name="Ortet P."/>
            <person name="Schaeffer C."/>
            <person name="Siguier P."/>
            <person name="Alexander Thil Smith A."/>
            <person name="Van Dorsselaer A."/>
            <person name="Weissenbach J."/>
            <person name="Medigue C."/>
            <person name="Le Paslier D."/>
        </authorList>
    </citation>
    <scope>NUCLEOTIDE SEQUENCE</scope>
</reference>
<evidence type="ECO:0000313" key="1">
    <source>
        <dbReference type="EMBL" id="CBI02294.1"/>
    </source>
</evidence>
<protein>
    <submittedName>
        <fullName evidence="1">Uncharacterized protein</fullName>
    </submittedName>
</protein>
<organism evidence="1">
    <name type="scientific">mine drainage metagenome</name>
    <dbReference type="NCBI Taxonomy" id="410659"/>
    <lineage>
        <taxon>unclassified sequences</taxon>
        <taxon>metagenomes</taxon>
        <taxon>ecological metagenomes</taxon>
    </lineage>
</organism>
<gene>
    <name evidence="1" type="ORF">CARN4_1001</name>
</gene>
<dbReference type="EMBL" id="CABO01000034">
    <property type="protein sequence ID" value="CBI02294.1"/>
    <property type="molecule type" value="Genomic_DNA"/>
</dbReference>
<dbReference type="AlphaFoldDB" id="E6Q533"/>
<sequence>MHRIGFFGARWRIHPSLAPQAESKTPITSPGGVPHAGQPAFWIKTPVHMGNIRLSRLVGPHEVNGKYIMAIVREKLSELEQVELPGAISIRPELRFSAGKRTAK</sequence>